<organism evidence="1 2">
    <name type="scientific">Striga asiatica</name>
    <name type="common">Asiatic witchweed</name>
    <name type="synonym">Buchnera asiatica</name>
    <dbReference type="NCBI Taxonomy" id="4170"/>
    <lineage>
        <taxon>Eukaryota</taxon>
        <taxon>Viridiplantae</taxon>
        <taxon>Streptophyta</taxon>
        <taxon>Embryophyta</taxon>
        <taxon>Tracheophyta</taxon>
        <taxon>Spermatophyta</taxon>
        <taxon>Magnoliopsida</taxon>
        <taxon>eudicotyledons</taxon>
        <taxon>Gunneridae</taxon>
        <taxon>Pentapetalae</taxon>
        <taxon>asterids</taxon>
        <taxon>lamiids</taxon>
        <taxon>Lamiales</taxon>
        <taxon>Orobanchaceae</taxon>
        <taxon>Buchnereae</taxon>
        <taxon>Striga</taxon>
    </lineage>
</organism>
<keyword evidence="2" id="KW-1185">Reference proteome</keyword>
<accession>A0A5A7P6K2</accession>
<dbReference type="GO" id="GO:0032259">
    <property type="term" value="P:methylation"/>
    <property type="evidence" value="ECO:0007669"/>
    <property type="project" value="UniProtKB-KW"/>
</dbReference>
<dbReference type="EMBL" id="BKCP01002447">
    <property type="protein sequence ID" value="GER28352.1"/>
    <property type="molecule type" value="Genomic_DNA"/>
</dbReference>
<gene>
    <name evidence="1" type="ORF">STAS_04137</name>
</gene>
<comment type="caution">
    <text evidence="1">The sequence shown here is derived from an EMBL/GenBank/DDBJ whole genome shotgun (WGS) entry which is preliminary data.</text>
</comment>
<proteinExistence type="predicted"/>
<keyword evidence="1" id="KW-0808">Transferase</keyword>
<dbReference type="GO" id="GO:0008168">
    <property type="term" value="F:methyltransferase activity"/>
    <property type="evidence" value="ECO:0007669"/>
    <property type="project" value="UniProtKB-KW"/>
</dbReference>
<keyword evidence="1" id="KW-0489">Methyltransferase</keyword>
<protein>
    <submittedName>
        <fullName evidence="1">Ribosomal RNA large subunit methyltransferase G</fullName>
    </submittedName>
</protein>
<dbReference type="Proteomes" id="UP000325081">
    <property type="component" value="Unassembled WGS sequence"/>
</dbReference>
<sequence>MASAIFLFCSADFGARLFPLLFVPPLLKSPFWQSMQLNSATHGGKPPAPSASHVAFPNPAERLFEFSSFIKQNKKSLQAFPDFKRKQEQGCGIAISGKREAQHFLALAQISKSPKPFSSWSSK</sequence>
<evidence type="ECO:0000313" key="2">
    <source>
        <dbReference type="Proteomes" id="UP000325081"/>
    </source>
</evidence>
<dbReference type="AlphaFoldDB" id="A0A5A7P6K2"/>
<name>A0A5A7P6K2_STRAF</name>
<reference evidence="2" key="1">
    <citation type="journal article" date="2019" name="Curr. Biol.">
        <title>Genome Sequence of Striga asiatica Provides Insight into the Evolution of Plant Parasitism.</title>
        <authorList>
            <person name="Yoshida S."/>
            <person name="Kim S."/>
            <person name="Wafula E.K."/>
            <person name="Tanskanen J."/>
            <person name="Kim Y.M."/>
            <person name="Honaas L."/>
            <person name="Yang Z."/>
            <person name="Spallek T."/>
            <person name="Conn C.E."/>
            <person name="Ichihashi Y."/>
            <person name="Cheong K."/>
            <person name="Cui S."/>
            <person name="Der J.P."/>
            <person name="Gundlach H."/>
            <person name="Jiao Y."/>
            <person name="Hori C."/>
            <person name="Ishida J.K."/>
            <person name="Kasahara H."/>
            <person name="Kiba T."/>
            <person name="Kim M.S."/>
            <person name="Koo N."/>
            <person name="Laohavisit A."/>
            <person name="Lee Y.H."/>
            <person name="Lumba S."/>
            <person name="McCourt P."/>
            <person name="Mortimer J.C."/>
            <person name="Mutuku J.M."/>
            <person name="Nomura T."/>
            <person name="Sasaki-Sekimoto Y."/>
            <person name="Seto Y."/>
            <person name="Wang Y."/>
            <person name="Wakatake T."/>
            <person name="Sakakibara H."/>
            <person name="Demura T."/>
            <person name="Yamaguchi S."/>
            <person name="Yoneyama K."/>
            <person name="Manabe R.I."/>
            <person name="Nelson D.C."/>
            <person name="Schulman A.H."/>
            <person name="Timko M.P."/>
            <person name="dePamphilis C.W."/>
            <person name="Choi D."/>
            <person name="Shirasu K."/>
        </authorList>
    </citation>
    <scope>NUCLEOTIDE SEQUENCE [LARGE SCALE GENOMIC DNA]</scope>
    <source>
        <strain evidence="2">cv. UVA1</strain>
    </source>
</reference>
<evidence type="ECO:0000313" key="1">
    <source>
        <dbReference type="EMBL" id="GER28352.1"/>
    </source>
</evidence>